<dbReference type="HOGENOM" id="CLU_069619_0_0_9"/>
<feature type="compositionally biased region" description="Polar residues" evidence="5">
    <location>
        <begin position="87"/>
        <end position="100"/>
    </location>
</feature>
<dbReference type="Pfam" id="PF07564">
    <property type="entry name" value="DUF1542"/>
    <property type="match status" value="1"/>
</dbReference>
<evidence type="ECO:0000256" key="1">
    <source>
        <dbReference type="ARBA" id="ARBA00022512"/>
    </source>
</evidence>
<sequence length="299" mass="30751">MVAQDPKAQDSTKPTAEKPTVKAPAQRVDVKDITHLTDEEKEKVKVAILQANGSALDGATINVAGYGTATITFPDGSVVTILGKDTVQQSAKGESVTQEATPEYKLETTPGGDKGGNTGSSDANANEGGGSQAGGSAHTGSQNSAQSQASKQLATEKESAKNAIEKAAKDKQDEIKGAPLSDKEKAELLARVEAEKQAALKEIENAKTMEDVKEAETIGVQAIVMVTVPKRPVAPNAAPKTTSTPQATAGTMQDVTYQSPAGKQLPNTGSASSAALASLALAAATSGFALLGRKTRRRK</sequence>
<organism evidence="8 9">
    <name type="scientific">Streptococcus pneumoniae (strain Hungary19A-6)</name>
    <dbReference type="NCBI Taxonomy" id="487214"/>
    <lineage>
        <taxon>Bacteria</taxon>
        <taxon>Bacillati</taxon>
        <taxon>Bacillota</taxon>
        <taxon>Bacilli</taxon>
        <taxon>Lactobacillales</taxon>
        <taxon>Streptococcaceae</taxon>
        <taxon>Streptococcus</taxon>
    </lineage>
</organism>
<keyword evidence="4" id="KW-0572">Peptidoglycan-anchor</keyword>
<keyword evidence="6" id="KW-0472">Membrane</keyword>
<feature type="compositionally biased region" description="Polar residues" evidence="5">
    <location>
        <begin position="239"/>
        <end position="268"/>
    </location>
</feature>
<protein>
    <submittedName>
        <fullName evidence="8">Cell wall surface anchor family protein</fullName>
    </submittedName>
</protein>
<dbReference type="PROSITE" id="PS50847">
    <property type="entry name" value="GRAM_POS_ANCHORING"/>
    <property type="match status" value="1"/>
</dbReference>
<reference evidence="9" key="1">
    <citation type="journal article" date="2010" name="Genome Biol.">
        <title>Structure and dynamics of the pan-genome of Streptococcus pneumoniae and closely related species.</title>
        <authorList>
            <person name="Donati C."/>
            <person name="Hiller N.L."/>
            <person name="Tettelin H."/>
            <person name="Muzzi A."/>
            <person name="Croucher N.J."/>
            <person name="Angiuoli S.V."/>
            <person name="Oggioni M."/>
            <person name="Dunning Hotopp J.C."/>
            <person name="Hu F.Z."/>
            <person name="Riley D.R."/>
            <person name="Covacci A."/>
            <person name="Mitchell T.J."/>
            <person name="Bentley S.D."/>
            <person name="Kilian M."/>
            <person name="Ehrlich G.D."/>
            <person name="Rappuoli R."/>
            <person name="Moxon E.R."/>
            <person name="Masignani V."/>
        </authorList>
    </citation>
    <scope>NUCLEOTIDE SEQUENCE [LARGE SCALE GENOMIC DNA]</scope>
    <source>
        <strain evidence="9">Hungary19A-6</strain>
    </source>
</reference>
<feature type="region of interest" description="Disordered" evidence="5">
    <location>
        <begin position="233"/>
        <end position="270"/>
    </location>
</feature>
<evidence type="ECO:0000313" key="8">
    <source>
        <dbReference type="EMBL" id="ACA35832.1"/>
    </source>
</evidence>
<evidence type="ECO:0000313" key="9">
    <source>
        <dbReference type="Proteomes" id="UP000002163"/>
    </source>
</evidence>
<feature type="region of interest" description="Disordered" evidence="5">
    <location>
        <begin position="1"/>
        <end position="27"/>
    </location>
</feature>
<dbReference type="Pfam" id="PF00746">
    <property type="entry name" value="Gram_pos_anchor"/>
    <property type="match status" value="1"/>
</dbReference>
<dbReference type="InterPro" id="IPR011439">
    <property type="entry name" value="DUF1542"/>
</dbReference>
<feature type="compositionally biased region" description="Basic and acidic residues" evidence="5">
    <location>
        <begin position="7"/>
        <end position="20"/>
    </location>
</feature>
<feature type="domain" description="Gram-positive cocci surface proteins LPxTG" evidence="7">
    <location>
        <begin position="265"/>
        <end position="299"/>
    </location>
</feature>
<feature type="transmembrane region" description="Helical" evidence="6">
    <location>
        <begin position="273"/>
        <end position="291"/>
    </location>
</feature>
<dbReference type="Proteomes" id="UP000002163">
    <property type="component" value="Chromosome"/>
</dbReference>
<dbReference type="InterPro" id="IPR044024">
    <property type="entry name" value="aRib"/>
</dbReference>
<feature type="compositionally biased region" description="Basic and acidic residues" evidence="5">
    <location>
        <begin position="154"/>
        <end position="183"/>
    </location>
</feature>
<dbReference type="InterPro" id="IPR019931">
    <property type="entry name" value="LPXTG_anchor"/>
</dbReference>
<evidence type="ECO:0000256" key="5">
    <source>
        <dbReference type="SAM" id="MobiDB-lite"/>
    </source>
</evidence>
<evidence type="ECO:0000256" key="4">
    <source>
        <dbReference type="ARBA" id="ARBA00023088"/>
    </source>
</evidence>
<accession>B1I8U5</accession>
<dbReference type="KEGG" id="spv:SPH_2134"/>
<feature type="region of interest" description="Disordered" evidence="5">
    <location>
        <begin position="87"/>
        <end position="183"/>
    </location>
</feature>
<evidence type="ECO:0000256" key="3">
    <source>
        <dbReference type="ARBA" id="ARBA00022729"/>
    </source>
</evidence>
<name>B1I8U5_STRPI</name>
<keyword evidence="2" id="KW-0964">Secreted</keyword>
<evidence type="ECO:0000256" key="6">
    <source>
        <dbReference type="SAM" id="Phobius"/>
    </source>
</evidence>
<feature type="compositionally biased region" description="Low complexity" evidence="5">
    <location>
        <begin position="141"/>
        <end position="153"/>
    </location>
</feature>
<dbReference type="Pfam" id="PF18938">
    <property type="entry name" value="aRib"/>
    <property type="match status" value="1"/>
</dbReference>
<evidence type="ECO:0000256" key="2">
    <source>
        <dbReference type="ARBA" id="ARBA00022525"/>
    </source>
</evidence>
<dbReference type="EMBL" id="CP000936">
    <property type="protein sequence ID" value="ACA35832.1"/>
    <property type="molecule type" value="Genomic_DNA"/>
</dbReference>
<keyword evidence="6" id="KW-0812">Transmembrane</keyword>
<keyword evidence="3" id="KW-0732">Signal</keyword>
<keyword evidence="1" id="KW-0134">Cell wall</keyword>
<proteinExistence type="predicted"/>
<gene>
    <name evidence="8" type="ordered locus">SPH_2134</name>
</gene>
<evidence type="ECO:0000259" key="7">
    <source>
        <dbReference type="PROSITE" id="PS50847"/>
    </source>
</evidence>
<dbReference type="NCBIfam" id="TIGR01167">
    <property type="entry name" value="LPXTG_anchor"/>
    <property type="match status" value="1"/>
</dbReference>
<dbReference type="AlphaFoldDB" id="B1I8U5"/>
<keyword evidence="6" id="KW-1133">Transmembrane helix</keyword>
<dbReference type="Gene3D" id="3.10.20.890">
    <property type="match status" value="1"/>
</dbReference>